<dbReference type="Pfam" id="PF02782">
    <property type="entry name" value="FGGY_C"/>
    <property type="match status" value="1"/>
</dbReference>
<evidence type="ECO:0000256" key="10">
    <source>
        <dbReference type="ARBA" id="ARBA00052101"/>
    </source>
</evidence>
<dbReference type="Proteomes" id="UP000663872">
    <property type="component" value="Unassembled WGS sequence"/>
</dbReference>
<evidence type="ECO:0000256" key="11">
    <source>
        <dbReference type="ARBA" id="ARBA00071571"/>
    </source>
</evidence>
<evidence type="ECO:0000256" key="3">
    <source>
        <dbReference type="ARBA" id="ARBA00012099"/>
    </source>
</evidence>
<evidence type="ECO:0000256" key="13">
    <source>
        <dbReference type="SAM" id="Phobius"/>
    </source>
</evidence>
<keyword evidence="7" id="KW-0319">Glycerol metabolism</keyword>
<dbReference type="GO" id="GO:0005739">
    <property type="term" value="C:mitochondrion"/>
    <property type="evidence" value="ECO:0007669"/>
    <property type="project" value="TreeGrafter"/>
</dbReference>
<evidence type="ECO:0000256" key="7">
    <source>
        <dbReference type="ARBA" id="ARBA00022798"/>
    </source>
</evidence>
<comment type="pathway">
    <text evidence="1">Polyol metabolism; glycerol degradation via glycerol kinase pathway; sn-glycerol 3-phosphate from glycerol: step 1/1.</text>
</comment>
<protein>
    <recommendedName>
        <fullName evidence="11">Probable glycerol kinase</fullName>
        <ecNumber evidence="3">2.7.1.30</ecNumber>
    </recommendedName>
    <alternativeName>
        <fullName evidence="9">ATP:glycerol 3-phosphotransferase</fullName>
    </alternativeName>
</protein>
<dbReference type="EC" id="2.7.1.30" evidence="3"/>
<feature type="transmembrane region" description="Helical" evidence="13">
    <location>
        <begin position="537"/>
        <end position="557"/>
    </location>
</feature>
<dbReference type="NCBIfam" id="NF000756">
    <property type="entry name" value="PRK00047.1"/>
    <property type="match status" value="1"/>
</dbReference>
<dbReference type="GO" id="GO:0004370">
    <property type="term" value="F:glycerol kinase activity"/>
    <property type="evidence" value="ECO:0007669"/>
    <property type="project" value="UniProtKB-EC"/>
</dbReference>
<comment type="catalytic activity">
    <reaction evidence="10">
        <text>glycerol + ATP = sn-glycerol 3-phosphate + ADP + H(+)</text>
        <dbReference type="Rhea" id="RHEA:21644"/>
        <dbReference type="ChEBI" id="CHEBI:15378"/>
        <dbReference type="ChEBI" id="CHEBI:17754"/>
        <dbReference type="ChEBI" id="CHEBI:30616"/>
        <dbReference type="ChEBI" id="CHEBI:57597"/>
        <dbReference type="ChEBI" id="CHEBI:456216"/>
        <dbReference type="EC" id="2.7.1.30"/>
    </reaction>
</comment>
<evidence type="ECO:0000256" key="9">
    <source>
        <dbReference type="ARBA" id="ARBA00043149"/>
    </source>
</evidence>
<keyword evidence="8" id="KW-0067">ATP-binding</keyword>
<proteinExistence type="inferred from homology"/>
<evidence type="ECO:0000259" key="15">
    <source>
        <dbReference type="Pfam" id="PF02782"/>
    </source>
</evidence>
<dbReference type="PROSITE" id="PS00933">
    <property type="entry name" value="FGGY_KINASES_1"/>
    <property type="match status" value="1"/>
</dbReference>
<dbReference type="PROSITE" id="PS00445">
    <property type="entry name" value="FGGY_KINASES_2"/>
    <property type="match status" value="1"/>
</dbReference>
<dbReference type="FunFam" id="3.30.420.40:FF:000177">
    <property type="entry name" value="Glycerol kinase"/>
    <property type="match status" value="1"/>
</dbReference>
<organism evidence="17 18">
    <name type="scientific">Rotaria socialis</name>
    <dbReference type="NCBI Taxonomy" id="392032"/>
    <lineage>
        <taxon>Eukaryota</taxon>
        <taxon>Metazoa</taxon>
        <taxon>Spiralia</taxon>
        <taxon>Gnathifera</taxon>
        <taxon>Rotifera</taxon>
        <taxon>Eurotatoria</taxon>
        <taxon>Bdelloidea</taxon>
        <taxon>Philodinida</taxon>
        <taxon>Philodinidae</taxon>
        <taxon>Rotaria</taxon>
    </lineage>
</organism>
<evidence type="ECO:0000313" key="18">
    <source>
        <dbReference type="Proteomes" id="UP000663833"/>
    </source>
</evidence>
<evidence type="ECO:0000256" key="4">
    <source>
        <dbReference type="ARBA" id="ARBA00022679"/>
    </source>
</evidence>
<dbReference type="GO" id="GO:0046167">
    <property type="term" value="P:glycerol-3-phosphate biosynthetic process"/>
    <property type="evidence" value="ECO:0007669"/>
    <property type="project" value="TreeGrafter"/>
</dbReference>
<dbReference type="EMBL" id="CAJNYT010000190">
    <property type="protein sequence ID" value="CAF3337166.1"/>
    <property type="molecule type" value="Genomic_DNA"/>
</dbReference>
<dbReference type="InterPro" id="IPR018485">
    <property type="entry name" value="FGGY_C"/>
</dbReference>
<dbReference type="InterPro" id="IPR018483">
    <property type="entry name" value="Carb_kinase_FGGY_CS"/>
</dbReference>
<feature type="domain" description="Carbohydrate kinase FGGY C-terminal" evidence="15">
    <location>
        <begin position="277"/>
        <end position="466"/>
    </location>
</feature>
<sequence>MASKNTSSSTNKFVGAIDQGTSSSRFLIFNAANLDLITYHQETIQILTPNPGWVEQDPNEILEKTILCMDKAVENFEKLGYEKSDIKAIGVTNQRETTILWDRETGKVLHNAIVWLDARTQETVDFLLRQFNTHRDCLQEQCGLPLSTYFSALKIRWLIDNNHQVREAIKEKRCLFGTVDSWLLYNLLSNGENTVHVTDVTNASRTMLMNIRSLKWDPALCEFFGIPEHILPEIKSSATIFGYINDGILQGVPVGAVIGDQQAALVGQQCLDKGTAKSTYGTGCFILYNTGEDLAYSRNGLLTTVAYKWNDDDAVYALEGSIAIAGECIKWLRDNLGLIPDSKSTQTIAASVEDTGGVYFVPAFSGLFAPYWRSDARGLIMGMTQYTTKAHIVRAALEGICYQTREIIDAMYVDSGVRLSKLKVDGGMANNTLFLQMLADIVGINVDTPRLFETTALGAALAAGKAKGIDLFKLNPENEIETGMTSYIPRIQGKQREENFSAWKKAVIKSFDRPTPPFDTENQGTKRDDKTHLSSTTVAWITLTGAFGVLLYMASHYQIPRYNTKMLRGIFKLTLSMSALFLFVNLFWHTSIADALPILAADNDMAKSIDDISRVFPVNIHTGFYPKKLRAPKRIKAALDGRLKRFRMLDQDEFQEMLKSLSHQTGEDNQKASNGIDTIGGMQLANYWSPV</sequence>
<dbReference type="InterPro" id="IPR042018">
    <property type="entry name" value="GK1-3_metazoan-type"/>
</dbReference>
<gene>
    <name evidence="16" type="ORF">GRG538_LOCUS4272</name>
    <name evidence="17" type="ORF">LUA448_LOCUS25754</name>
</gene>
<keyword evidence="13" id="KW-0812">Transmembrane</keyword>
<dbReference type="EMBL" id="CAJNYD010003430">
    <property type="protein sequence ID" value="CAF3508886.1"/>
    <property type="molecule type" value="Genomic_DNA"/>
</dbReference>
<comment type="caution">
    <text evidence="17">The sequence shown here is derived from an EMBL/GenBank/DDBJ whole genome shotgun (WGS) entry which is preliminary data.</text>
</comment>
<name>A0A818HIE8_9BILA</name>
<dbReference type="UniPathway" id="UPA00618">
    <property type="reaction ID" value="UER00672"/>
</dbReference>
<evidence type="ECO:0000256" key="8">
    <source>
        <dbReference type="ARBA" id="ARBA00022840"/>
    </source>
</evidence>
<dbReference type="GO" id="GO:0006641">
    <property type="term" value="P:triglyceride metabolic process"/>
    <property type="evidence" value="ECO:0007669"/>
    <property type="project" value="TreeGrafter"/>
</dbReference>
<dbReference type="NCBIfam" id="TIGR01311">
    <property type="entry name" value="glycerol_kin"/>
    <property type="match status" value="1"/>
</dbReference>
<dbReference type="InterPro" id="IPR005999">
    <property type="entry name" value="Glycerol_kin"/>
</dbReference>
<keyword evidence="6 12" id="KW-0418">Kinase</keyword>
<keyword evidence="5" id="KW-0547">Nucleotide-binding</keyword>
<keyword evidence="13" id="KW-0472">Membrane</keyword>
<evidence type="ECO:0000256" key="6">
    <source>
        <dbReference type="ARBA" id="ARBA00022777"/>
    </source>
</evidence>
<dbReference type="PANTHER" id="PTHR10196">
    <property type="entry name" value="SUGAR KINASE"/>
    <property type="match status" value="1"/>
</dbReference>
<feature type="transmembrane region" description="Helical" evidence="13">
    <location>
        <begin position="569"/>
        <end position="588"/>
    </location>
</feature>
<dbReference type="AlphaFoldDB" id="A0A818HIE8"/>
<accession>A0A818HIE8</accession>
<dbReference type="GO" id="GO:0005524">
    <property type="term" value="F:ATP binding"/>
    <property type="evidence" value="ECO:0007669"/>
    <property type="project" value="UniProtKB-KW"/>
</dbReference>
<evidence type="ECO:0000259" key="14">
    <source>
        <dbReference type="Pfam" id="PF00370"/>
    </source>
</evidence>
<keyword evidence="4 12" id="KW-0808">Transferase</keyword>
<keyword evidence="13" id="KW-1133">Transmembrane helix</keyword>
<evidence type="ECO:0000256" key="12">
    <source>
        <dbReference type="RuleBase" id="RU003733"/>
    </source>
</evidence>
<dbReference type="Proteomes" id="UP000663833">
    <property type="component" value="Unassembled WGS sequence"/>
</dbReference>
<dbReference type="InterPro" id="IPR018484">
    <property type="entry name" value="FGGY_N"/>
</dbReference>
<evidence type="ECO:0000256" key="1">
    <source>
        <dbReference type="ARBA" id="ARBA00005190"/>
    </source>
</evidence>
<dbReference type="GO" id="GO:0019563">
    <property type="term" value="P:glycerol catabolic process"/>
    <property type="evidence" value="ECO:0007669"/>
    <property type="project" value="UniProtKB-UniPathway"/>
</dbReference>
<dbReference type="PANTHER" id="PTHR10196:SF69">
    <property type="entry name" value="GLYCEROL KINASE"/>
    <property type="match status" value="1"/>
</dbReference>
<comment type="similarity">
    <text evidence="2 12">Belongs to the FGGY kinase family.</text>
</comment>
<evidence type="ECO:0000313" key="17">
    <source>
        <dbReference type="EMBL" id="CAF3508886.1"/>
    </source>
</evidence>
<evidence type="ECO:0000256" key="2">
    <source>
        <dbReference type="ARBA" id="ARBA00009156"/>
    </source>
</evidence>
<dbReference type="InterPro" id="IPR043129">
    <property type="entry name" value="ATPase_NBD"/>
</dbReference>
<dbReference type="SUPFAM" id="SSF53067">
    <property type="entry name" value="Actin-like ATPase domain"/>
    <property type="match status" value="2"/>
</dbReference>
<dbReference type="Pfam" id="PF00370">
    <property type="entry name" value="FGGY_N"/>
    <property type="match status" value="1"/>
</dbReference>
<evidence type="ECO:0000256" key="5">
    <source>
        <dbReference type="ARBA" id="ARBA00022741"/>
    </source>
</evidence>
<dbReference type="CDD" id="cd07792">
    <property type="entry name" value="ASKHA_NBD_FGGY_GK1-3-like"/>
    <property type="match status" value="1"/>
</dbReference>
<reference evidence="17" key="1">
    <citation type="submission" date="2021-02" db="EMBL/GenBank/DDBJ databases">
        <authorList>
            <person name="Nowell W R."/>
        </authorList>
    </citation>
    <scope>NUCLEOTIDE SEQUENCE</scope>
</reference>
<feature type="domain" description="Carbohydrate kinase FGGY N-terminal" evidence="14">
    <location>
        <begin position="15"/>
        <end position="267"/>
    </location>
</feature>
<dbReference type="Gene3D" id="3.30.420.40">
    <property type="match status" value="2"/>
</dbReference>
<evidence type="ECO:0000313" key="16">
    <source>
        <dbReference type="EMBL" id="CAF3337166.1"/>
    </source>
</evidence>
<dbReference type="FunFam" id="3.30.420.40:FF:000108">
    <property type="entry name" value="Glycerol kinase, glycosomal"/>
    <property type="match status" value="1"/>
</dbReference>